<evidence type="ECO:0000313" key="5">
    <source>
        <dbReference type="Proteomes" id="UP000198741"/>
    </source>
</evidence>
<evidence type="ECO:0000313" key="4">
    <source>
        <dbReference type="EMBL" id="SDP41649.1"/>
    </source>
</evidence>
<dbReference type="InterPro" id="IPR050832">
    <property type="entry name" value="Bact_Acetyltransf"/>
</dbReference>
<dbReference type="OrthoDB" id="5243635at2"/>
<dbReference type="InterPro" id="IPR016181">
    <property type="entry name" value="Acyl_CoA_acyltransferase"/>
</dbReference>
<evidence type="ECO:0000256" key="1">
    <source>
        <dbReference type="ARBA" id="ARBA00022679"/>
    </source>
</evidence>
<dbReference type="RefSeq" id="WP_090479829.1">
    <property type="nucleotide sequence ID" value="NZ_LT629710.1"/>
</dbReference>
<gene>
    <name evidence="4" type="ORF">SAMN04515671_4128</name>
</gene>
<feature type="domain" description="N-acetyltransferase" evidence="3">
    <location>
        <begin position="4"/>
        <end position="166"/>
    </location>
</feature>
<sequence length="170" mass="18155">MADALVRPAGPDDAPILARLQIGIWQQAYPDLLPAAALLADPQVQAEVWAARVSAGGAVLLAFEGTEPVGLASTDPDPDDRGQGQVELLHVLPRWSRRGHGGRLLGAAAAELRKSGATRGTWWAPETDESVQQFLLGVGWAADGGRRVLDTSERTFTEIRYSGNLDLILL</sequence>
<protein>
    <submittedName>
        <fullName evidence="4">Acetyltransferase (GNAT) domain-containing protein</fullName>
    </submittedName>
</protein>
<accession>A0A1H0SJE0</accession>
<keyword evidence="2" id="KW-0012">Acyltransferase</keyword>
<evidence type="ECO:0000256" key="2">
    <source>
        <dbReference type="ARBA" id="ARBA00023315"/>
    </source>
</evidence>
<reference evidence="4 5" key="1">
    <citation type="submission" date="2016-10" db="EMBL/GenBank/DDBJ databases">
        <authorList>
            <person name="de Groot N.N."/>
        </authorList>
    </citation>
    <scope>NUCLEOTIDE SEQUENCE [LARGE SCALE GENOMIC DNA]</scope>
    <source>
        <strain evidence="5">P4-7,KCTC 19426,CECT 7604</strain>
    </source>
</reference>
<dbReference type="CDD" id="cd04301">
    <property type="entry name" value="NAT_SF"/>
    <property type="match status" value="1"/>
</dbReference>
<dbReference type="Proteomes" id="UP000198741">
    <property type="component" value="Chromosome I"/>
</dbReference>
<dbReference type="AlphaFoldDB" id="A0A1H0SJE0"/>
<dbReference type="PANTHER" id="PTHR43877:SF1">
    <property type="entry name" value="ACETYLTRANSFERASE"/>
    <property type="match status" value="1"/>
</dbReference>
<dbReference type="Pfam" id="PF00583">
    <property type="entry name" value="Acetyltransf_1"/>
    <property type="match status" value="1"/>
</dbReference>
<keyword evidence="5" id="KW-1185">Reference proteome</keyword>
<dbReference type="SUPFAM" id="SSF55729">
    <property type="entry name" value="Acyl-CoA N-acyltransferases (Nat)"/>
    <property type="match status" value="1"/>
</dbReference>
<proteinExistence type="predicted"/>
<dbReference type="InterPro" id="IPR000182">
    <property type="entry name" value="GNAT_dom"/>
</dbReference>
<name>A0A1H0SJE0_9ACTN</name>
<dbReference type="PROSITE" id="PS51186">
    <property type="entry name" value="GNAT"/>
    <property type="match status" value="1"/>
</dbReference>
<keyword evidence="1 4" id="KW-0808">Transferase</keyword>
<dbReference type="GO" id="GO:0016747">
    <property type="term" value="F:acyltransferase activity, transferring groups other than amino-acyl groups"/>
    <property type="evidence" value="ECO:0007669"/>
    <property type="project" value="InterPro"/>
</dbReference>
<dbReference type="STRING" id="1090615.SAMN04515671_4128"/>
<dbReference type="EMBL" id="LT629710">
    <property type="protein sequence ID" value="SDP41649.1"/>
    <property type="molecule type" value="Genomic_DNA"/>
</dbReference>
<dbReference type="Gene3D" id="3.40.630.30">
    <property type="match status" value="1"/>
</dbReference>
<organism evidence="4 5">
    <name type="scientific">Nakamurella panacisegetis</name>
    <dbReference type="NCBI Taxonomy" id="1090615"/>
    <lineage>
        <taxon>Bacteria</taxon>
        <taxon>Bacillati</taxon>
        <taxon>Actinomycetota</taxon>
        <taxon>Actinomycetes</taxon>
        <taxon>Nakamurellales</taxon>
        <taxon>Nakamurellaceae</taxon>
        <taxon>Nakamurella</taxon>
    </lineage>
</organism>
<evidence type="ECO:0000259" key="3">
    <source>
        <dbReference type="PROSITE" id="PS51186"/>
    </source>
</evidence>
<dbReference type="PANTHER" id="PTHR43877">
    <property type="entry name" value="AMINOALKYLPHOSPHONATE N-ACETYLTRANSFERASE-RELATED-RELATED"/>
    <property type="match status" value="1"/>
</dbReference>